<accession>A0A8H6C602</accession>
<organism evidence="1 2">
    <name type="scientific">Letharia lupina</name>
    <dbReference type="NCBI Taxonomy" id="560253"/>
    <lineage>
        <taxon>Eukaryota</taxon>
        <taxon>Fungi</taxon>
        <taxon>Dikarya</taxon>
        <taxon>Ascomycota</taxon>
        <taxon>Pezizomycotina</taxon>
        <taxon>Lecanoromycetes</taxon>
        <taxon>OSLEUM clade</taxon>
        <taxon>Lecanoromycetidae</taxon>
        <taxon>Lecanorales</taxon>
        <taxon>Lecanorineae</taxon>
        <taxon>Parmeliaceae</taxon>
        <taxon>Letharia</taxon>
    </lineage>
</organism>
<dbReference type="Proteomes" id="UP000593566">
    <property type="component" value="Unassembled WGS sequence"/>
</dbReference>
<dbReference type="RefSeq" id="XP_037147128.1">
    <property type="nucleotide sequence ID" value="XM_037297418.1"/>
</dbReference>
<sequence>MRFVVSFHTGNPDKTYYLQPPALWSAGELASAILCGCMPATAAFVNHVSPKLARTWSLYLRPSPDGTPRAGGAPRAPLPRSSWRAPRAWNESYLLRSGSDGEGEVGMRQLLLHKPLILIPPIGPLVQLPERRNISPTSSPVAQNSVDVAPSATESVPGMRPLDAGSRQRCVTCDVDDADTVLGTARGGRGPEDREQCFGKQEGGKVIGLPLSFEAVGRELEGDCHNLH</sequence>
<evidence type="ECO:0000313" key="1">
    <source>
        <dbReference type="EMBL" id="KAF6217693.1"/>
    </source>
</evidence>
<dbReference type="AlphaFoldDB" id="A0A8H6C602"/>
<gene>
    <name evidence="1" type="ORF">HO133_006520</name>
</gene>
<name>A0A8H6C602_9LECA</name>
<keyword evidence="2" id="KW-1185">Reference proteome</keyword>
<reference evidence="1 2" key="1">
    <citation type="journal article" date="2020" name="Genomics">
        <title>Complete, high-quality genomes from long-read metagenomic sequencing of two wolf lichen thalli reveals enigmatic genome architecture.</title>
        <authorList>
            <person name="McKenzie S.K."/>
            <person name="Walston R.F."/>
            <person name="Allen J.L."/>
        </authorList>
    </citation>
    <scope>NUCLEOTIDE SEQUENCE [LARGE SCALE GENOMIC DNA]</scope>
    <source>
        <strain evidence="1">WasteWater1</strain>
    </source>
</reference>
<dbReference type="GeneID" id="59334921"/>
<evidence type="ECO:0000313" key="2">
    <source>
        <dbReference type="Proteomes" id="UP000593566"/>
    </source>
</evidence>
<dbReference type="EMBL" id="JACCJB010000025">
    <property type="protein sequence ID" value="KAF6217693.1"/>
    <property type="molecule type" value="Genomic_DNA"/>
</dbReference>
<protein>
    <submittedName>
        <fullName evidence="1">Uncharacterized protein</fullName>
    </submittedName>
</protein>
<proteinExistence type="predicted"/>
<comment type="caution">
    <text evidence="1">The sequence shown here is derived from an EMBL/GenBank/DDBJ whole genome shotgun (WGS) entry which is preliminary data.</text>
</comment>